<name>A0ABQ2D312_9DEIO</name>
<gene>
    <name evidence="1" type="ORF">GCM10008938_32720</name>
</gene>
<comment type="caution">
    <text evidence="1">The sequence shown here is derived from an EMBL/GenBank/DDBJ whole genome shotgun (WGS) entry which is preliminary data.</text>
</comment>
<sequence length="140" mass="15891">MTEKREEVNVIPLSQMGMIHAMLTEELAGTREQFETLTEALDRPHVLDDEIISRVKKVYTDQQGMLYAYEITLERWKALTLTPAQLQRVQTMEGQLKDLTEATAQVLDLADKLSEGTINKVLGMSDLEVALLYLKGQKKP</sequence>
<evidence type="ECO:0000313" key="2">
    <source>
        <dbReference type="Proteomes" id="UP000632222"/>
    </source>
</evidence>
<dbReference type="EMBL" id="BMOD01000014">
    <property type="protein sequence ID" value="GGJ43919.1"/>
    <property type="molecule type" value="Genomic_DNA"/>
</dbReference>
<reference evidence="2" key="1">
    <citation type="journal article" date="2019" name="Int. J. Syst. Evol. Microbiol.">
        <title>The Global Catalogue of Microorganisms (GCM) 10K type strain sequencing project: providing services to taxonomists for standard genome sequencing and annotation.</title>
        <authorList>
            <consortium name="The Broad Institute Genomics Platform"/>
            <consortium name="The Broad Institute Genome Sequencing Center for Infectious Disease"/>
            <person name="Wu L."/>
            <person name="Ma J."/>
        </authorList>
    </citation>
    <scope>NUCLEOTIDE SEQUENCE [LARGE SCALE GENOMIC DNA]</scope>
    <source>
        <strain evidence="2">JCM 14370</strain>
    </source>
</reference>
<dbReference type="RefSeq" id="WP_189004280.1">
    <property type="nucleotide sequence ID" value="NZ_BMOD01000014.1"/>
</dbReference>
<organism evidence="1 2">
    <name type="scientific">Deinococcus roseus</name>
    <dbReference type="NCBI Taxonomy" id="392414"/>
    <lineage>
        <taxon>Bacteria</taxon>
        <taxon>Thermotogati</taxon>
        <taxon>Deinococcota</taxon>
        <taxon>Deinococci</taxon>
        <taxon>Deinococcales</taxon>
        <taxon>Deinococcaceae</taxon>
        <taxon>Deinococcus</taxon>
    </lineage>
</organism>
<dbReference type="Proteomes" id="UP000632222">
    <property type="component" value="Unassembled WGS sequence"/>
</dbReference>
<evidence type="ECO:0000313" key="1">
    <source>
        <dbReference type="EMBL" id="GGJ43919.1"/>
    </source>
</evidence>
<proteinExistence type="predicted"/>
<keyword evidence="2" id="KW-1185">Reference proteome</keyword>
<accession>A0ABQ2D312</accession>
<protein>
    <submittedName>
        <fullName evidence="1">Uncharacterized protein</fullName>
    </submittedName>
</protein>